<gene>
    <name evidence="2" type="ORF">PCOR1329_LOCUS32492</name>
</gene>
<keyword evidence="3" id="KW-1185">Reference proteome</keyword>
<protein>
    <submittedName>
        <fullName evidence="2">Uncharacterized protein</fullName>
    </submittedName>
</protein>
<feature type="region of interest" description="Disordered" evidence="1">
    <location>
        <begin position="1"/>
        <end position="46"/>
    </location>
</feature>
<dbReference type="Proteomes" id="UP001189429">
    <property type="component" value="Unassembled WGS sequence"/>
</dbReference>
<feature type="non-terminal residue" evidence="2">
    <location>
        <position position="192"/>
    </location>
</feature>
<evidence type="ECO:0000313" key="3">
    <source>
        <dbReference type="Proteomes" id="UP001189429"/>
    </source>
</evidence>
<comment type="caution">
    <text evidence="2">The sequence shown here is derived from an EMBL/GenBank/DDBJ whole genome shotgun (WGS) entry which is preliminary data.</text>
</comment>
<proteinExistence type="predicted"/>
<feature type="compositionally biased region" description="Low complexity" evidence="1">
    <location>
        <begin position="25"/>
        <end position="40"/>
    </location>
</feature>
<dbReference type="EMBL" id="CAUYUJ010013220">
    <property type="protein sequence ID" value="CAK0835785.1"/>
    <property type="molecule type" value="Genomic_DNA"/>
</dbReference>
<name>A0ABN9STI2_9DINO</name>
<feature type="non-terminal residue" evidence="2">
    <location>
        <position position="1"/>
    </location>
</feature>
<accession>A0ABN9STI2</accession>
<evidence type="ECO:0000313" key="2">
    <source>
        <dbReference type="EMBL" id="CAK0835785.1"/>
    </source>
</evidence>
<feature type="region of interest" description="Disordered" evidence="1">
    <location>
        <begin position="135"/>
        <end position="158"/>
    </location>
</feature>
<reference evidence="2" key="1">
    <citation type="submission" date="2023-10" db="EMBL/GenBank/DDBJ databases">
        <authorList>
            <person name="Chen Y."/>
            <person name="Shah S."/>
            <person name="Dougan E. K."/>
            <person name="Thang M."/>
            <person name="Chan C."/>
        </authorList>
    </citation>
    <scope>NUCLEOTIDE SEQUENCE [LARGE SCALE GENOMIC DNA]</scope>
</reference>
<sequence length="192" mass="20513">AGVLSGRVSPAALPGEPPRARASARRAAGLAPRAPRAPGAARRRGVRTRCVATLLQRPQTSWRRKKSTTGGFSLFSTSGDRRCEKITTSGVWVKPPPKKQKSERQVRSAREAVRCRRPATKGAARCIRRRACWKNESGDGPSEEEGDGRETASAAQASDVEDVLAGAAHGGRLCVVILAEEPPYDIARVPAV</sequence>
<organism evidence="2 3">
    <name type="scientific">Prorocentrum cordatum</name>
    <dbReference type="NCBI Taxonomy" id="2364126"/>
    <lineage>
        <taxon>Eukaryota</taxon>
        <taxon>Sar</taxon>
        <taxon>Alveolata</taxon>
        <taxon>Dinophyceae</taxon>
        <taxon>Prorocentrales</taxon>
        <taxon>Prorocentraceae</taxon>
        <taxon>Prorocentrum</taxon>
    </lineage>
</organism>
<evidence type="ECO:0000256" key="1">
    <source>
        <dbReference type="SAM" id="MobiDB-lite"/>
    </source>
</evidence>